<feature type="domain" description="Chromo" evidence="3">
    <location>
        <begin position="468"/>
        <end position="527"/>
    </location>
</feature>
<sequence>MIIKRELPPMQFEIPIISQPPKYNPGSGPPPAHVNLRLEHDTDAFIIDRIVLPLEPFTQRNDPRQRRVYYIIGWPDLRAARPVIDATKVLEYVSPRTLEDWEYQDALRREEAKEAEERATQDGKSVVVPAAGPTFGVKRKPGRPPRARMMDAPPPEPILDSDQEEELQRRKSGPSLSTPRKSRLAQLVAEEEILEHLDVVDKEDPLSAVQRETEAEVLSGDDMDIDADVNLGESGSIGVLRSISAESSGKLPLTSRPHLGSTSAREPDPASSISRPAAGAAATTRSSPLPAFFRQHTTSSTSLPPSHPQDLNVRPTSHTPIPLPPYISQLEKQKSSTTKPEPGVEPQLKRVVPSMGTGTPKSHEQSAYSSPRKIQFMGRRSSSSSHPSPSRRNGFTPIGGTFPRPPKRPADDALPFADTPASTQSKERGKNKKKQAKLSQSAIGSRDDGNVPDASQPAVDLVQGEQDYVVKRLEGDYVLNGVHWFKVRWEGDWPPHQNPTWEPKENITPKLVKEYLKRKAKREAEKSSKETPKAHPKGTGKSKDRRQSSLAEWARGVNSVSEAFEGKAELDAIPGNGEAGENDSEVGEGDDEPFIVDSDQVEDRERAAREMKKRLDAQFAALARREARQF</sequence>
<dbReference type="GO" id="GO:0006338">
    <property type="term" value="P:chromatin remodeling"/>
    <property type="evidence" value="ECO:0007669"/>
    <property type="project" value="UniProtKB-ARBA"/>
</dbReference>
<dbReference type="Pfam" id="PF00385">
    <property type="entry name" value="Chromo"/>
    <property type="match status" value="1"/>
</dbReference>
<feature type="region of interest" description="Disordered" evidence="2">
    <location>
        <begin position="112"/>
        <end position="184"/>
    </location>
</feature>
<gene>
    <name evidence="4" type="ORF">SLS53_008966</name>
</gene>
<evidence type="ECO:0000259" key="3">
    <source>
        <dbReference type="PROSITE" id="PS50013"/>
    </source>
</evidence>
<dbReference type="SUPFAM" id="SSF54160">
    <property type="entry name" value="Chromo domain-like"/>
    <property type="match status" value="1"/>
</dbReference>
<evidence type="ECO:0000313" key="4">
    <source>
        <dbReference type="EMBL" id="KAK7730576.1"/>
    </source>
</evidence>
<reference evidence="4 5" key="1">
    <citation type="journal article" date="2023" name="PLoS ONE">
        <title>Cytospora paraplurivora sp. nov. isolated from orchards with fruit tree decline syndrome in Ontario, Canada.</title>
        <authorList>
            <person name="Ilyukhin E."/>
            <person name="Nguyen H.D.T."/>
            <person name="Castle A.J."/>
            <person name="Ellouze W."/>
        </authorList>
    </citation>
    <scope>NUCLEOTIDE SEQUENCE [LARGE SCALE GENOMIC DNA]</scope>
    <source>
        <strain evidence="4 5">FDS-564</strain>
    </source>
</reference>
<dbReference type="InterPro" id="IPR023780">
    <property type="entry name" value="Chromo_domain"/>
</dbReference>
<evidence type="ECO:0000256" key="2">
    <source>
        <dbReference type="SAM" id="MobiDB-lite"/>
    </source>
</evidence>
<evidence type="ECO:0000256" key="1">
    <source>
        <dbReference type="ARBA" id="ARBA00011353"/>
    </source>
</evidence>
<proteinExistence type="predicted"/>
<feature type="compositionally biased region" description="Low complexity" evidence="2">
    <location>
        <begin position="379"/>
        <end position="392"/>
    </location>
</feature>
<name>A0AAN9TZ39_9PEZI</name>
<feature type="compositionally biased region" description="Basic residues" evidence="2">
    <location>
        <begin position="137"/>
        <end position="146"/>
    </location>
</feature>
<keyword evidence="5" id="KW-1185">Reference proteome</keyword>
<dbReference type="EMBL" id="JAJSPL020000061">
    <property type="protein sequence ID" value="KAK7730576.1"/>
    <property type="molecule type" value="Genomic_DNA"/>
</dbReference>
<feature type="region of interest" description="Disordered" evidence="2">
    <location>
        <begin position="198"/>
        <end position="230"/>
    </location>
</feature>
<feature type="region of interest" description="Disordered" evidence="2">
    <location>
        <begin position="244"/>
        <end position="462"/>
    </location>
</feature>
<accession>A0AAN9TZ39</accession>
<dbReference type="Gene3D" id="2.40.50.40">
    <property type="match status" value="1"/>
</dbReference>
<protein>
    <recommendedName>
        <fullName evidence="3">Chromo domain-containing protein</fullName>
    </recommendedName>
</protein>
<dbReference type="InterPro" id="IPR000953">
    <property type="entry name" value="Chromo/chromo_shadow_dom"/>
</dbReference>
<evidence type="ECO:0000313" key="5">
    <source>
        <dbReference type="Proteomes" id="UP001320245"/>
    </source>
</evidence>
<comment type="caution">
    <text evidence="4">The sequence shown here is derived from an EMBL/GenBank/DDBJ whole genome shotgun (WGS) entry which is preliminary data.</text>
</comment>
<dbReference type="InterPro" id="IPR016197">
    <property type="entry name" value="Chromo-like_dom_sf"/>
</dbReference>
<feature type="compositionally biased region" description="Basic and acidic residues" evidence="2">
    <location>
        <begin position="502"/>
        <end position="533"/>
    </location>
</feature>
<comment type="subunit">
    <text evidence="1">Component of the NuA4 histone acetyltransferase complex.</text>
</comment>
<feature type="compositionally biased region" description="Acidic residues" evidence="2">
    <location>
        <begin position="580"/>
        <end position="600"/>
    </location>
</feature>
<feature type="compositionally biased region" description="Polar residues" evidence="2">
    <location>
        <begin position="356"/>
        <end position="369"/>
    </location>
</feature>
<feature type="compositionally biased region" description="Basic and acidic residues" evidence="2">
    <location>
        <begin position="112"/>
        <end position="121"/>
    </location>
</feature>
<dbReference type="PROSITE" id="PS50013">
    <property type="entry name" value="CHROMO_2"/>
    <property type="match status" value="1"/>
</dbReference>
<dbReference type="Proteomes" id="UP001320245">
    <property type="component" value="Unassembled WGS sequence"/>
</dbReference>
<feature type="region of interest" description="Disordered" evidence="2">
    <location>
        <begin position="492"/>
        <end position="600"/>
    </location>
</feature>
<dbReference type="CDD" id="cd00024">
    <property type="entry name" value="CD_CSD"/>
    <property type="match status" value="1"/>
</dbReference>
<organism evidence="4 5">
    <name type="scientific">Cytospora paraplurivora</name>
    <dbReference type="NCBI Taxonomy" id="2898453"/>
    <lineage>
        <taxon>Eukaryota</taxon>
        <taxon>Fungi</taxon>
        <taxon>Dikarya</taxon>
        <taxon>Ascomycota</taxon>
        <taxon>Pezizomycotina</taxon>
        <taxon>Sordariomycetes</taxon>
        <taxon>Sordariomycetidae</taxon>
        <taxon>Diaporthales</taxon>
        <taxon>Cytosporaceae</taxon>
        <taxon>Cytospora</taxon>
    </lineage>
</organism>
<dbReference type="AlphaFoldDB" id="A0AAN9TZ39"/>